<proteinExistence type="predicted"/>
<dbReference type="Proteomes" id="UP001419268">
    <property type="component" value="Unassembled WGS sequence"/>
</dbReference>
<evidence type="ECO:0008006" key="3">
    <source>
        <dbReference type="Google" id="ProtNLM"/>
    </source>
</evidence>
<dbReference type="GO" id="GO:0046983">
    <property type="term" value="F:protein dimerization activity"/>
    <property type="evidence" value="ECO:0007669"/>
    <property type="project" value="InterPro"/>
</dbReference>
<evidence type="ECO:0000313" key="2">
    <source>
        <dbReference type="Proteomes" id="UP001419268"/>
    </source>
</evidence>
<accession>A0AAP0JRT6</accession>
<dbReference type="SUPFAM" id="SSF55455">
    <property type="entry name" value="SRF-like"/>
    <property type="match status" value="1"/>
</dbReference>
<dbReference type="Gene3D" id="3.40.1810.10">
    <property type="entry name" value="Transcription factor, MADS-box"/>
    <property type="match status" value="1"/>
</dbReference>
<name>A0AAP0JRT6_9MAGN</name>
<dbReference type="AlphaFoldDB" id="A0AAP0JRT6"/>
<comment type="caution">
    <text evidence="1">The sequence shown here is derived from an EMBL/GenBank/DDBJ whole genome shotgun (WGS) entry which is preliminary data.</text>
</comment>
<sequence>MEKSKERRVINNNNGGVGAKAMVMKRRMQGLKKKLREFTCLCEVDTLMIAYNGSNGEVIDTWPENQLELNRVINRYISVDKAERDKRAINHVDHNNGRCEDDMKNVIYGGDEKKLREMVSSLNNKLDKVKKLADSRSEKDRLQNIVRYDDNAVVNDGVPPAYYCHGEPLQSIKASCQAWSTSNPNLVLQPEPIFIESKVPETVMPCDDQLWEELRDYGYYTQH</sequence>
<dbReference type="EMBL" id="JBBNAG010000004">
    <property type="protein sequence ID" value="KAK9139071.1"/>
    <property type="molecule type" value="Genomic_DNA"/>
</dbReference>
<dbReference type="InterPro" id="IPR036879">
    <property type="entry name" value="TF_MADSbox_sf"/>
</dbReference>
<organism evidence="1 2">
    <name type="scientific">Stephania cephalantha</name>
    <dbReference type="NCBI Taxonomy" id="152367"/>
    <lineage>
        <taxon>Eukaryota</taxon>
        <taxon>Viridiplantae</taxon>
        <taxon>Streptophyta</taxon>
        <taxon>Embryophyta</taxon>
        <taxon>Tracheophyta</taxon>
        <taxon>Spermatophyta</taxon>
        <taxon>Magnoliopsida</taxon>
        <taxon>Ranunculales</taxon>
        <taxon>Menispermaceae</taxon>
        <taxon>Menispermoideae</taxon>
        <taxon>Cissampelideae</taxon>
        <taxon>Stephania</taxon>
    </lineage>
</organism>
<reference evidence="1 2" key="1">
    <citation type="submission" date="2024-01" db="EMBL/GenBank/DDBJ databases">
        <title>Genome assemblies of Stephania.</title>
        <authorList>
            <person name="Yang L."/>
        </authorList>
    </citation>
    <scope>NUCLEOTIDE SEQUENCE [LARGE SCALE GENOMIC DNA]</scope>
    <source>
        <strain evidence="1">JXDWG</strain>
        <tissue evidence="1">Leaf</tissue>
    </source>
</reference>
<dbReference type="GO" id="GO:0003677">
    <property type="term" value="F:DNA binding"/>
    <property type="evidence" value="ECO:0007669"/>
    <property type="project" value="InterPro"/>
</dbReference>
<gene>
    <name evidence="1" type="ORF">Scep_008752</name>
</gene>
<protein>
    <recommendedName>
        <fullName evidence="3">MADS-box domain-containing protein</fullName>
    </recommendedName>
</protein>
<evidence type="ECO:0000313" key="1">
    <source>
        <dbReference type="EMBL" id="KAK9139071.1"/>
    </source>
</evidence>
<keyword evidence="2" id="KW-1185">Reference proteome</keyword>